<dbReference type="InterPro" id="IPR019820">
    <property type="entry name" value="Sec-indep_translocase_CS"/>
</dbReference>
<dbReference type="GO" id="GO:0065002">
    <property type="term" value="P:intracellular protein transmembrane transport"/>
    <property type="evidence" value="ECO:0007669"/>
    <property type="project" value="TreeGrafter"/>
</dbReference>
<dbReference type="AlphaFoldDB" id="A0A3B0TZV5"/>
<accession>A0A3B0TZV5</accession>
<keyword evidence="4 5" id="KW-0472">Membrane</keyword>
<dbReference type="Pfam" id="PF00902">
    <property type="entry name" value="TatC"/>
    <property type="match status" value="1"/>
</dbReference>
<evidence type="ECO:0000256" key="2">
    <source>
        <dbReference type="ARBA" id="ARBA00022692"/>
    </source>
</evidence>
<gene>
    <name evidence="6" type="ORF">MNBD_ALPHA12-1859</name>
</gene>
<dbReference type="PANTHER" id="PTHR30371">
    <property type="entry name" value="SEC-INDEPENDENT PROTEIN TRANSLOCASE PROTEIN TATC"/>
    <property type="match status" value="1"/>
</dbReference>
<proteinExistence type="inferred from homology"/>
<evidence type="ECO:0000313" key="6">
    <source>
        <dbReference type="EMBL" id="VAW14084.1"/>
    </source>
</evidence>
<evidence type="ECO:0000256" key="5">
    <source>
        <dbReference type="SAM" id="Phobius"/>
    </source>
</evidence>
<feature type="transmembrane region" description="Helical" evidence="5">
    <location>
        <begin position="240"/>
        <end position="260"/>
    </location>
</feature>
<evidence type="ECO:0000256" key="3">
    <source>
        <dbReference type="ARBA" id="ARBA00022989"/>
    </source>
</evidence>
<feature type="transmembrane region" description="Helical" evidence="5">
    <location>
        <begin position="218"/>
        <end position="234"/>
    </location>
</feature>
<protein>
    <submittedName>
        <fullName evidence="6">Twin-arginine translocation protein TatC</fullName>
    </submittedName>
</protein>
<organism evidence="6">
    <name type="scientific">hydrothermal vent metagenome</name>
    <dbReference type="NCBI Taxonomy" id="652676"/>
    <lineage>
        <taxon>unclassified sequences</taxon>
        <taxon>metagenomes</taxon>
        <taxon>ecological metagenomes</taxon>
    </lineage>
</organism>
<dbReference type="HAMAP" id="MF_00902">
    <property type="entry name" value="TatC"/>
    <property type="match status" value="1"/>
</dbReference>
<dbReference type="GO" id="GO:0033281">
    <property type="term" value="C:TAT protein transport complex"/>
    <property type="evidence" value="ECO:0007669"/>
    <property type="project" value="TreeGrafter"/>
</dbReference>
<name>A0A3B0TZV5_9ZZZZ</name>
<feature type="transmembrane region" description="Helical" evidence="5">
    <location>
        <begin position="128"/>
        <end position="151"/>
    </location>
</feature>
<dbReference type="PRINTS" id="PR01840">
    <property type="entry name" value="TATCFAMILY"/>
</dbReference>
<dbReference type="NCBIfam" id="TIGR00945">
    <property type="entry name" value="tatC"/>
    <property type="match status" value="1"/>
</dbReference>
<feature type="transmembrane region" description="Helical" evidence="5">
    <location>
        <begin position="39"/>
        <end position="61"/>
    </location>
</feature>
<dbReference type="GO" id="GO:0009977">
    <property type="term" value="F:proton motive force dependent protein transmembrane transporter activity"/>
    <property type="evidence" value="ECO:0007669"/>
    <property type="project" value="TreeGrafter"/>
</dbReference>
<evidence type="ECO:0000256" key="4">
    <source>
        <dbReference type="ARBA" id="ARBA00023136"/>
    </source>
</evidence>
<dbReference type="InterPro" id="IPR002033">
    <property type="entry name" value="TatC"/>
</dbReference>
<dbReference type="GO" id="GO:0043953">
    <property type="term" value="P:protein transport by the Tat complex"/>
    <property type="evidence" value="ECO:0007669"/>
    <property type="project" value="TreeGrafter"/>
</dbReference>
<dbReference type="EMBL" id="UOEO01000003">
    <property type="protein sequence ID" value="VAW14084.1"/>
    <property type="molecule type" value="Genomic_DNA"/>
</dbReference>
<dbReference type="PROSITE" id="PS01218">
    <property type="entry name" value="TATC"/>
    <property type="match status" value="1"/>
</dbReference>
<reference evidence="6" key="1">
    <citation type="submission" date="2018-06" db="EMBL/GenBank/DDBJ databases">
        <authorList>
            <person name="Zhirakovskaya E."/>
        </authorList>
    </citation>
    <scope>NUCLEOTIDE SEQUENCE</scope>
</reference>
<keyword evidence="2 5" id="KW-0812">Transmembrane</keyword>
<keyword evidence="3 5" id="KW-1133">Transmembrane helix</keyword>
<sequence>MSTTPPPNLPSKEIKKPEDELAGTEATLFEHLTELRRRLIYSMVAIAVFFIIAFFFSGWIYNFLLQPYVTAAGGAQNVDLIYTAPQEFFFTKLNLALFGAVFMAFPVIASQIYAFVAPGLYKTERGAFWPYLIATPIFFLLGAAVMFYGVLPLALRFFLSMQQAGGPDLVSIKMQPRVSEYLSLIMTLVLAFGICFQLPIVLTLLARIGIVDTKKLKSWRKYAFVAVLAIAAFLTPPDPISQLGLALPMLLLYELSILAVRWVERSRAQREAAEKEASQDSV</sequence>
<dbReference type="PANTHER" id="PTHR30371:SF0">
    <property type="entry name" value="SEC-INDEPENDENT PROTEIN TRANSLOCASE PROTEIN TATC, CHLOROPLASTIC-RELATED"/>
    <property type="match status" value="1"/>
</dbReference>
<feature type="transmembrane region" description="Helical" evidence="5">
    <location>
        <begin position="181"/>
        <end position="206"/>
    </location>
</feature>
<evidence type="ECO:0000256" key="1">
    <source>
        <dbReference type="ARBA" id="ARBA00004141"/>
    </source>
</evidence>
<comment type="subcellular location">
    <subcellularLocation>
        <location evidence="1">Membrane</location>
        <topology evidence="1">Multi-pass membrane protein</topology>
    </subcellularLocation>
</comment>
<feature type="transmembrane region" description="Helical" evidence="5">
    <location>
        <begin position="95"/>
        <end position="116"/>
    </location>
</feature>